<reference evidence="1 2" key="1">
    <citation type="submission" date="2019-06" db="EMBL/GenBank/DDBJ databases">
        <title>Sequencing the genomes of 1000 actinobacteria strains.</title>
        <authorList>
            <person name="Klenk H.-P."/>
        </authorList>
    </citation>
    <scope>NUCLEOTIDE SEQUENCE [LARGE SCALE GENOMIC DNA]</scope>
    <source>
        <strain evidence="1 2">DSM 46837</strain>
    </source>
</reference>
<organism evidence="1 2">
    <name type="scientific">Blastococcus colisei</name>
    <dbReference type="NCBI Taxonomy" id="1564162"/>
    <lineage>
        <taxon>Bacteria</taxon>
        <taxon>Bacillati</taxon>
        <taxon>Actinomycetota</taxon>
        <taxon>Actinomycetes</taxon>
        <taxon>Geodermatophilales</taxon>
        <taxon>Geodermatophilaceae</taxon>
        <taxon>Blastococcus</taxon>
    </lineage>
</organism>
<evidence type="ECO:0000313" key="2">
    <source>
        <dbReference type="Proteomes" id="UP000319865"/>
    </source>
</evidence>
<name>A0A543PIC3_9ACTN</name>
<dbReference type="Proteomes" id="UP000319865">
    <property type="component" value="Unassembled WGS sequence"/>
</dbReference>
<dbReference type="RefSeq" id="WP_142026271.1">
    <property type="nucleotide sequence ID" value="NZ_VFQE01000001.1"/>
</dbReference>
<dbReference type="AlphaFoldDB" id="A0A543PIC3"/>
<evidence type="ECO:0000313" key="1">
    <source>
        <dbReference type="EMBL" id="TQN43825.1"/>
    </source>
</evidence>
<proteinExistence type="predicted"/>
<gene>
    <name evidence="1" type="ORF">FHU33_3293</name>
</gene>
<accession>A0A543PIC3</accession>
<dbReference type="EMBL" id="VFQE01000001">
    <property type="protein sequence ID" value="TQN43825.1"/>
    <property type="molecule type" value="Genomic_DNA"/>
</dbReference>
<sequence>MLELGKAGTAGTGKGVLPVLCDGSVVATVQSARWREAATVTVGGRVWEYARHRRELVARRSGDPEGAARLRARQTSAWKGTWAIELEGTTIDVRPASRWKATHRFLMHGRPVAESGTTPGWTPRATVTMDGSLPVDQQVFLLWWEHVVRRRAAAAAAA</sequence>
<dbReference type="OrthoDB" id="5187577at2"/>
<protein>
    <submittedName>
        <fullName evidence="1">Uncharacterized protein</fullName>
    </submittedName>
</protein>
<keyword evidence="2" id="KW-1185">Reference proteome</keyword>
<comment type="caution">
    <text evidence="1">The sequence shown here is derived from an EMBL/GenBank/DDBJ whole genome shotgun (WGS) entry which is preliminary data.</text>
</comment>